<accession>A0A1E7EXE6</accession>
<protein>
    <submittedName>
        <fullName evidence="3">Uncharacterized protein</fullName>
    </submittedName>
</protein>
<dbReference type="EMBL" id="KV784371">
    <property type="protein sequence ID" value="OEU10527.1"/>
    <property type="molecule type" value="Genomic_DNA"/>
</dbReference>
<gene>
    <name evidence="3" type="ORF">FRACYDRAFT_247068</name>
</gene>
<dbReference type="PROSITE" id="PS51257">
    <property type="entry name" value="PROKAR_LIPOPROTEIN"/>
    <property type="match status" value="1"/>
</dbReference>
<organism evidence="3 4">
    <name type="scientific">Fragilariopsis cylindrus CCMP1102</name>
    <dbReference type="NCBI Taxonomy" id="635003"/>
    <lineage>
        <taxon>Eukaryota</taxon>
        <taxon>Sar</taxon>
        <taxon>Stramenopiles</taxon>
        <taxon>Ochrophyta</taxon>
        <taxon>Bacillariophyta</taxon>
        <taxon>Bacillariophyceae</taxon>
        <taxon>Bacillariophycidae</taxon>
        <taxon>Bacillariales</taxon>
        <taxon>Bacillariaceae</taxon>
        <taxon>Fragilariopsis</taxon>
    </lineage>
</organism>
<keyword evidence="4" id="KW-1185">Reference proteome</keyword>
<feature type="region of interest" description="Disordered" evidence="1">
    <location>
        <begin position="81"/>
        <end position="110"/>
    </location>
</feature>
<dbReference type="KEGG" id="fcy:FRACYDRAFT_247068"/>
<evidence type="ECO:0000313" key="3">
    <source>
        <dbReference type="EMBL" id="OEU10527.1"/>
    </source>
</evidence>
<evidence type="ECO:0000256" key="1">
    <source>
        <dbReference type="SAM" id="MobiDB-lite"/>
    </source>
</evidence>
<name>A0A1E7EXE6_9STRA</name>
<dbReference type="Proteomes" id="UP000095751">
    <property type="component" value="Unassembled WGS sequence"/>
</dbReference>
<evidence type="ECO:0000256" key="2">
    <source>
        <dbReference type="SAM" id="SignalP"/>
    </source>
</evidence>
<dbReference type="InParanoid" id="A0A1E7EXE6"/>
<sequence>MKVASINISVSIILLLGACRKTSSWMMMMQQRSAYQFQTKTTKTTRSFQFAPIAIISYPTNIFNKEESEPDCPDEDECEIDWGAMPGFEDDDGGGKSDQEEEPSNELILI</sequence>
<reference evidence="3 4" key="1">
    <citation type="submission" date="2016-09" db="EMBL/GenBank/DDBJ databases">
        <title>Extensive genetic diversity and differential bi-allelic expression allows diatom success in the polar Southern Ocean.</title>
        <authorList>
            <consortium name="DOE Joint Genome Institute"/>
            <person name="Mock T."/>
            <person name="Otillar R.P."/>
            <person name="Strauss J."/>
            <person name="Dupont C."/>
            <person name="Frickenhaus S."/>
            <person name="Maumus F."/>
            <person name="Mcmullan M."/>
            <person name="Sanges R."/>
            <person name="Schmutz J."/>
            <person name="Toseland A."/>
            <person name="Valas R."/>
            <person name="Veluchamy A."/>
            <person name="Ward B.J."/>
            <person name="Allen A."/>
            <person name="Barry K."/>
            <person name="Falciatore A."/>
            <person name="Ferrante M."/>
            <person name="Fortunato A.E."/>
            <person name="Gloeckner G."/>
            <person name="Gruber A."/>
            <person name="Hipkin R."/>
            <person name="Janech M."/>
            <person name="Kroth P."/>
            <person name="Leese F."/>
            <person name="Lindquist E."/>
            <person name="Lyon B.R."/>
            <person name="Martin J."/>
            <person name="Mayer C."/>
            <person name="Parker M."/>
            <person name="Quesneville H."/>
            <person name="Raymond J."/>
            <person name="Uhlig C."/>
            <person name="Valentin K.U."/>
            <person name="Worden A.Z."/>
            <person name="Armbrust E.V."/>
            <person name="Bowler C."/>
            <person name="Green B."/>
            <person name="Moulton V."/>
            <person name="Van Oosterhout C."/>
            <person name="Grigoriev I."/>
        </authorList>
    </citation>
    <scope>NUCLEOTIDE SEQUENCE [LARGE SCALE GENOMIC DNA]</scope>
    <source>
        <strain evidence="3 4">CCMP1102</strain>
    </source>
</reference>
<evidence type="ECO:0000313" key="4">
    <source>
        <dbReference type="Proteomes" id="UP000095751"/>
    </source>
</evidence>
<dbReference type="AlphaFoldDB" id="A0A1E7EXE6"/>
<feature type="signal peptide" evidence="2">
    <location>
        <begin position="1"/>
        <end position="24"/>
    </location>
</feature>
<proteinExistence type="predicted"/>
<feature type="chain" id="PRO_5009192350" evidence="2">
    <location>
        <begin position="25"/>
        <end position="110"/>
    </location>
</feature>
<keyword evidence="2" id="KW-0732">Signal</keyword>